<feature type="domain" description="S1 motif" evidence="3">
    <location>
        <begin position="580"/>
        <end position="648"/>
    </location>
</feature>
<dbReference type="AlphaFoldDB" id="A0AAE0EGB9"/>
<evidence type="ECO:0000313" key="5">
    <source>
        <dbReference type="Proteomes" id="UP001281410"/>
    </source>
</evidence>
<dbReference type="PANTHER" id="PTHR47600:SF1">
    <property type="entry name" value="NUCLEIC ACID-BINDING, OB-FOLD-LIKE PROTEIN"/>
    <property type="match status" value="1"/>
</dbReference>
<dbReference type="Proteomes" id="UP001281410">
    <property type="component" value="Unassembled WGS sequence"/>
</dbReference>
<dbReference type="PANTHER" id="PTHR47600">
    <property type="entry name" value="NUCLEIC ACID-BINDING, OB-FOLD-LIKE PROTEIN"/>
    <property type="match status" value="1"/>
</dbReference>
<feature type="coiled-coil region" evidence="1">
    <location>
        <begin position="260"/>
        <end position="287"/>
    </location>
</feature>
<organism evidence="4 5">
    <name type="scientific">Dipteronia sinensis</name>
    <dbReference type="NCBI Taxonomy" id="43782"/>
    <lineage>
        <taxon>Eukaryota</taxon>
        <taxon>Viridiplantae</taxon>
        <taxon>Streptophyta</taxon>
        <taxon>Embryophyta</taxon>
        <taxon>Tracheophyta</taxon>
        <taxon>Spermatophyta</taxon>
        <taxon>Magnoliopsida</taxon>
        <taxon>eudicotyledons</taxon>
        <taxon>Gunneridae</taxon>
        <taxon>Pentapetalae</taxon>
        <taxon>rosids</taxon>
        <taxon>malvids</taxon>
        <taxon>Sapindales</taxon>
        <taxon>Sapindaceae</taxon>
        <taxon>Hippocastanoideae</taxon>
        <taxon>Acereae</taxon>
        <taxon>Dipteronia</taxon>
    </lineage>
</organism>
<dbReference type="GO" id="GO:0003676">
    <property type="term" value="F:nucleic acid binding"/>
    <property type="evidence" value="ECO:0007669"/>
    <property type="project" value="InterPro"/>
</dbReference>
<reference evidence="4" key="1">
    <citation type="journal article" date="2023" name="Plant J.">
        <title>Genome sequences and population genomics provide insights into the demographic history, inbreeding, and mutation load of two 'living fossil' tree species of Dipteronia.</title>
        <authorList>
            <person name="Feng Y."/>
            <person name="Comes H.P."/>
            <person name="Chen J."/>
            <person name="Zhu S."/>
            <person name="Lu R."/>
            <person name="Zhang X."/>
            <person name="Li P."/>
            <person name="Qiu J."/>
            <person name="Olsen K.M."/>
            <person name="Qiu Y."/>
        </authorList>
    </citation>
    <scope>NUCLEOTIDE SEQUENCE</scope>
    <source>
        <strain evidence="4">NBL</strain>
    </source>
</reference>
<evidence type="ECO:0000256" key="2">
    <source>
        <dbReference type="SAM" id="MobiDB-lite"/>
    </source>
</evidence>
<name>A0AAE0EGB9_9ROSI</name>
<dbReference type="Gene3D" id="2.40.50.140">
    <property type="entry name" value="Nucleic acid-binding proteins"/>
    <property type="match status" value="1"/>
</dbReference>
<dbReference type="Pfam" id="PF00575">
    <property type="entry name" value="S1"/>
    <property type="match status" value="1"/>
</dbReference>
<dbReference type="InterPro" id="IPR003029">
    <property type="entry name" value="S1_domain"/>
</dbReference>
<proteinExistence type="predicted"/>
<dbReference type="InterPro" id="IPR012340">
    <property type="entry name" value="NA-bd_OB-fold"/>
</dbReference>
<protein>
    <recommendedName>
        <fullName evidence="3">S1 motif domain-containing protein</fullName>
    </recommendedName>
</protein>
<dbReference type="SUPFAM" id="SSF50249">
    <property type="entry name" value="Nucleic acid-binding proteins"/>
    <property type="match status" value="1"/>
</dbReference>
<evidence type="ECO:0000259" key="3">
    <source>
        <dbReference type="PROSITE" id="PS50126"/>
    </source>
</evidence>
<feature type="region of interest" description="Disordered" evidence="2">
    <location>
        <begin position="214"/>
        <end position="245"/>
    </location>
</feature>
<accession>A0AAE0EGB9</accession>
<dbReference type="SMART" id="SM00316">
    <property type="entry name" value="S1"/>
    <property type="match status" value="2"/>
</dbReference>
<gene>
    <name evidence="4" type="ORF">Dsin_005262</name>
</gene>
<feature type="region of interest" description="Disordered" evidence="2">
    <location>
        <begin position="128"/>
        <end position="149"/>
    </location>
</feature>
<keyword evidence="1" id="KW-0175">Coiled coil</keyword>
<dbReference type="PROSITE" id="PS50126">
    <property type="entry name" value="S1"/>
    <property type="match status" value="1"/>
</dbReference>
<sequence>MYSLFLNSFSANGLIFPSTRRNVCFPHQKLKFSVFAEKKEDPKFDQWDLMELKFGKLLGEDPKLTLAKIMGRKVNPDASYLEIEKQFYKSKGKLLQVQEVPFDENNKNKSSSSSSLDALNLARPVPKNGIKFQTNVPKMNKPGPSAKRAIDNRSKTRSVPNVILRKPTMVNEEGVADIPSSRLRMKPNLSLNLRNENEKAREQFSDMILLRRPEPTSVDMKQDSSSYSESKDIADGVGSKTNKEEGDDNYVDFTLLKKPAATVQRELNEKQEQFGNAEVQLSDFLEEKSLNAELEATKPIFQGSLDVRDGPISEEIKLKGGSNLGRQPAEQSKMGFGDVESFVNESSQKKLVDSSVTFATESAVLEKPKRLDLSAKEREETTLVNPDGYGDDIDINSLHSISPIGEHEDSDWTKAEDLVKTGERANVELISSSTRGFVVSFGSLIGFLPYRNLAAKWKFLAFESWLRRKGLNPSMYRQNLGIIGNYDPPNKTSTLDSSLDQESDQKVEGEILPNMKLEHLLKIYDQEKLKFLSSFVGQKINVNVIMADRKFKKLIFSVRPKEKEELVEKKRSLMAKLRVGDVVKCCIKKITYFGVFVEVEGVPALIHQTEVSWDATLDPASYFKIGQVVEAKVHQLDFALERIFLSLKDIMPDPLTEALESVVGRS</sequence>
<evidence type="ECO:0000313" key="4">
    <source>
        <dbReference type="EMBL" id="KAK3225400.1"/>
    </source>
</evidence>
<dbReference type="EMBL" id="JANJYJ010000002">
    <property type="protein sequence ID" value="KAK3225400.1"/>
    <property type="molecule type" value="Genomic_DNA"/>
</dbReference>
<evidence type="ECO:0000256" key="1">
    <source>
        <dbReference type="SAM" id="Coils"/>
    </source>
</evidence>
<comment type="caution">
    <text evidence="4">The sequence shown here is derived from an EMBL/GenBank/DDBJ whole genome shotgun (WGS) entry which is preliminary data.</text>
</comment>
<keyword evidence="5" id="KW-1185">Reference proteome</keyword>